<keyword evidence="4" id="KW-1185">Reference proteome</keyword>
<dbReference type="KEGG" id="halt:IM660_11245"/>
<feature type="compositionally biased region" description="Basic and acidic residues" evidence="1">
    <location>
        <begin position="173"/>
        <end position="192"/>
    </location>
</feature>
<accession>A0A7M1SR72</accession>
<feature type="transmembrane region" description="Helical" evidence="2">
    <location>
        <begin position="50"/>
        <end position="79"/>
    </location>
</feature>
<dbReference type="Proteomes" id="UP000593758">
    <property type="component" value="Chromosome"/>
</dbReference>
<feature type="compositionally biased region" description="Basic and acidic residues" evidence="1">
    <location>
        <begin position="198"/>
        <end position="234"/>
    </location>
</feature>
<dbReference type="EMBL" id="CP063169">
    <property type="protein sequence ID" value="QOR69282.1"/>
    <property type="molecule type" value="Genomic_DNA"/>
</dbReference>
<organism evidence="3 4">
    <name type="scientific">Ruania alkalisoli</name>
    <dbReference type="NCBI Taxonomy" id="2779775"/>
    <lineage>
        <taxon>Bacteria</taxon>
        <taxon>Bacillati</taxon>
        <taxon>Actinomycetota</taxon>
        <taxon>Actinomycetes</taxon>
        <taxon>Micrococcales</taxon>
        <taxon>Ruaniaceae</taxon>
        <taxon>Ruania</taxon>
    </lineage>
</organism>
<gene>
    <name evidence="3" type="ORF">IM660_11245</name>
</gene>
<feature type="transmembrane region" description="Helical" evidence="2">
    <location>
        <begin position="134"/>
        <end position="155"/>
    </location>
</feature>
<feature type="region of interest" description="Disordered" evidence="1">
    <location>
        <begin position="168"/>
        <end position="241"/>
    </location>
</feature>
<feature type="transmembrane region" description="Helical" evidence="2">
    <location>
        <begin position="91"/>
        <end position="114"/>
    </location>
</feature>
<evidence type="ECO:0000313" key="3">
    <source>
        <dbReference type="EMBL" id="QOR69282.1"/>
    </source>
</evidence>
<keyword evidence="2" id="KW-1133">Transmembrane helix</keyword>
<protein>
    <recommendedName>
        <fullName evidence="5">Permease</fullName>
    </recommendedName>
</protein>
<keyword evidence="2" id="KW-0812">Transmembrane</keyword>
<dbReference type="AlphaFoldDB" id="A0A7M1SR72"/>
<evidence type="ECO:0000256" key="2">
    <source>
        <dbReference type="SAM" id="Phobius"/>
    </source>
</evidence>
<dbReference type="RefSeq" id="WP_193495557.1">
    <property type="nucleotide sequence ID" value="NZ_CP063169.1"/>
</dbReference>
<proteinExistence type="predicted"/>
<evidence type="ECO:0000313" key="4">
    <source>
        <dbReference type="Proteomes" id="UP000593758"/>
    </source>
</evidence>
<keyword evidence="2" id="KW-0472">Membrane</keyword>
<sequence length="241" mass="25288">MSEAKPASGAPPAWIRTVTTVSGAVLLAIVLFVLGSALLPGWWAAAVTGWVGGVASAGVLVGLLCGAVFTLVPVAIGVIAVRWHRPWRTRLIIGGVALLLTLPLVLTIAIDVASTTAALDAKVDMQIGAPSFTGAMYAGALGSAVVAAVLILLLLRWRRSRKEVSALRGTVAKSKETDRARRQREEAAEEARTQVAREAAERARERETRTVGEAHDAEHATSETPEPGKERNRGDGNAAGH</sequence>
<feature type="transmembrane region" description="Helical" evidence="2">
    <location>
        <begin position="21"/>
        <end position="44"/>
    </location>
</feature>
<reference evidence="3 4" key="1">
    <citation type="submission" date="2020-10" db="EMBL/GenBank/DDBJ databases">
        <title>Haloactinobacterium sp. RN3S43, a bacterium isolated from saline soil.</title>
        <authorList>
            <person name="Sun J.-Q."/>
        </authorList>
    </citation>
    <scope>NUCLEOTIDE SEQUENCE [LARGE SCALE GENOMIC DNA]</scope>
    <source>
        <strain evidence="3 4">RN3S43</strain>
    </source>
</reference>
<evidence type="ECO:0008006" key="5">
    <source>
        <dbReference type="Google" id="ProtNLM"/>
    </source>
</evidence>
<evidence type="ECO:0000256" key="1">
    <source>
        <dbReference type="SAM" id="MobiDB-lite"/>
    </source>
</evidence>
<name>A0A7M1SR72_9MICO</name>